<sequence>MKIRGSRECKDCGHQWSYYDTGSVACPNCESLRSVGIDERTRHTAGAVTLDLSTHRSALGDDVDPSDIADIADDLKSDLRAYLRQRGFIHGGDLQPLDDTFLAAHELLQAVDIYARTRDPTDDEQLYVLSLLRSADVGERPDADAVPESMRVARGLAAAKGVMDYRRGLTTWLEDHPDPDVRTTLGALVDHVKRIDSLQGDVPLQTSDGVVRIARDLGTYLSEDDETALATAQDRLSRLE</sequence>
<keyword evidence="2" id="KW-1185">Reference proteome</keyword>
<dbReference type="RefSeq" id="WP_089695840.1">
    <property type="nucleotide sequence ID" value="NZ_FNHL01000002.1"/>
</dbReference>
<dbReference type="Pfam" id="PF23430">
    <property type="entry name" value="DUF7117"/>
    <property type="match status" value="1"/>
</dbReference>
<evidence type="ECO:0000313" key="1">
    <source>
        <dbReference type="EMBL" id="SDM37894.1"/>
    </source>
</evidence>
<name>A0A1G9SRA8_9EURY</name>
<protein>
    <recommendedName>
        <fullName evidence="3">TFIIB-type zinc ribbon-containing protein</fullName>
    </recommendedName>
</protein>
<organism evidence="1 2">
    <name type="scientific">Halogranum gelatinilyticum</name>
    <dbReference type="NCBI Taxonomy" id="660521"/>
    <lineage>
        <taxon>Archaea</taxon>
        <taxon>Methanobacteriati</taxon>
        <taxon>Methanobacteriota</taxon>
        <taxon>Stenosarchaea group</taxon>
        <taxon>Halobacteria</taxon>
        <taxon>Halobacteriales</taxon>
        <taxon>Haloferacaceae</taxon>
    </lineage>
</organism>
<dbReference type="InterPro" id="IPR055541">
    <property type="entry name" value="DUF7117"/>
</dbReference>
<reference evidence="2" key="1">
    <citation type="submission" date="2016-10" db="EMBL/GenBank/DDBJ databases">
        <authorList>
            <person name="Varghese N."/>
            <person name="Submissions S."/>
        </authorList>
    </citation>
    <scope>NUCLEOTIDE SEQUENCE [LARGE SCALE GENOMIC DNA]</scope>
    <source>
        <strain evidence="2">CGMCC 1.10119</strain>
    </source>
</reference>
<evidence type="ECO:0008006" key="3">
    <source>
        <dbReference type="Google" id="ProtNLM"/>
    </source>
</evidence>
<gene>
    <name evidence="1" type="ORF">SAMN04487949_1462</name>
</gene>
<dbReference type="AlphaFoldDB" id="A0A1G9SRA8"/>
<dbReference type="Proteomes" id="UP000199451">
    <property type="component" value="Unassembled WGS sequence"/>
</dbReference>
<accession>A0A1G9SRA8</accession>
<evidence type="ECO:0000313" key="2">
    <source>
        <dbReference type="Proteomes" id="UP000199451"/>
    </source>
</evidence>
<dbReference type="EMBL" id="FNHL01000002">
    <property type="protein sequence ID" value="SDM37894.1"/>
    <property type="molecule type" value="Genomic_DNA"/>
</dbReference>
<dbReference type="OrthoDB" id="341613at2157"/>
<proteinExistence type="predicted"/>